<comment type="caution">
    <text evidence="1">The sequence shown here is derived from an EMBL/GenBank/DDBJ whole genome shotgun (WGS) entry which is preliminary data.</text>
</comment>
<organism evidence="1 2">
    <name type="scientific">Candidatus Roizmanbacteria bacterium RIFCSPLOWO2_01_FULL_37_16</name>
    <dbReference type="NCBI Taxonomy" id="1802058"/>
    <lineage>
        <taxon>Bacteria</taxon>
        <taxon>Candidatus Roizmaniibacteriota</taxon>
    </lineage>
</organism>
<name>A0A1F7IQI9_9BACT</name>
<evidence type="ECO:0008006" key="3">
    <source>
        <dbReference type="Google" id="ProtNLM"/>
    </source>
</evidence>
<sequence length="189" mass="21774">MKLKYDNITISGGVATGKNTLLNNLKPYLKPYGWKFTSGGQLLRDFAKEYIQPLANLADKKFHNALDARTRKLLTKEGHYVIEAWLAGFMARDLKNTLRVLLVCSDEALKVDRVVNRDKISIEQAKEFIKQRESVNFNEWNRIYGDYNFFDPKYFTLVIDTYSSGPLETTGKVLDKIGYQTKHAQIKVK</sequence>
<gene>
    <name evidence="1" type="ORF">A3B40_00345</name>
</gene>
<dbReference type="AlphaFoldDB" id="A0A1F7IQI9"/>
<proteinExistence type="predicted"/>
<dbReference type="Gene3D" id="3.40.50.300">
    <property type="entry name" value="P-loop containing nucleotide triphosphate hydrolases"/>
    <property type="match status" value="1"/>
</dbReference>
<reference evidence="1 2" key="1">
    <citation type="journal article" date="2016" name="Nat. Commun.">
        <title>Thousands of microbial genomes shed light on interconnected biogeochemical processes in an aquifer system.</title>
        <authorList>
            <person name="Anantharaman K."/>
            <person name="Brown C.T."/>
            <person name="Hug L.A."/>
            <person name="Sharon I."/>
            <person name="Castelle C.J."/>
            <person name="Probst A.J."/>
            <person name="Thomas B.C."/>
            <person name="Singh A."/>
            <person name="Wilkins M.J."/>
            <person name="Karaoz U."/>
            <person name="Brodie E.L."/>
            <person name="Williams K.H."/>
            <person name="Hubbard S.S."/>
            <person name="Banfield J.F."/>
        </authorList>
    </citation>
    <scope>NUCLEOTIDE SEQUENCE [LARGE SCALE GENOMIC DNA]</scope>
</reference>
<dbReference type="Pfam" id="PF13189">
    <property type="entry name" value="Cytidylate_kin2"/>
    <property type="match status" value="1"/>
</dbReference>
<dbReference type="InterPro" id="IPR027417">
    <property type="entry name" value="P-loop_NTPase"/>
</dbReference>
<evidence type="ECO:0000313" key="1">
    <source>
        <dbReference type="EMBL" id="OGK45628.1"/>
    </source>
</evidence>
<protein>
    <recommendedName>
        <fullName evidence="3">Deoxynucleoside kinase domain-containing protein</fullName>
    </recommendedName>
</protein>
<dbReference type="SUPFAM" id="SSF52540">
    <property type="entry name" value="P-loop containing nucleoside triphosphate hydrolases"/>
    <property type="match status" value="1"/>
</dbReference>
<dbReference type="EMBL" id="MGAI01000004">
    <property type="protein sequence ID" value="OGK45628.1"/>
    <property type="molecule type" value="Genomic_DNA"/>
</dbReference>
<evidence type="ECO:0000313" key="2">
    <source>
        <dbReference type="Proteomes" id="UP000178040"/>
    </source>
</evidence>
<accession>A0A1F7IQI9</accession>
<dbReference type="Proteomes" id="UP000178040">
    <property type="component" value="Unassembled WGS sequence"/>
</dbReference>